<protein>
    <submittedName>
        <fullName evidence="1">Asparagine synthetase domain-containing protein</fullName>
    </submittedName>
</protein>
<accession>A0ACA9YAH1</accession>
<dbReference type="Proteomes" id="UP001152531">
    <property type="component" value="Unassembled WGS sequence"/>
</dbReference>
<comment type="caution">
    <text evidence="1">The sequence shown here is derived from an EMBL/GenBank/DDBJ whole genome shotgun (WGS) entry which is preliminary data.</text>
</comment>
<dbReference type="EMBL" id="CALSDN010000007">
    <property type="protein sequence ID" value="CAH6721899.1"/>
    <property type="molecule type" value="Genomic_DNA"/>
</dbReference>
<keyword evidence="2" id="KW-1185">Reference proteome</keyword>
<organism evidence="1 2">
    <name type="scientific">[Candida] jaroonii</name>
    <dbReference type="NCBI Taxonomy" id="467808"/>
    <lineage>
        <taxon>Eukaryota</taxon>
        <taxon>Fungi</taxon>
        <taxon>Dikarya</taxon>
        <taxon>Ascomycota</taxon>
        <taxon>Saccharomycotina</taxon>
        <taxon>Pichiomycetes</taxon>
        <taxon>Debaryomycetaceae</taxon>
        <taxon>Yamadazyma</taxon>
    </lineage>
</organism>
<name>A0ACA9YAH1_9ASCO</name>
<proteinExistence type="predicted"/>
<reference evidence="1" key="1">
    <citation type="submission" date="2022-06" db="EMBL/GenBank/DDBJ databases">
        <authorList>
            <person name="Legras J.-L."/>
            <person name="Devillers H."/>
            <person name="Grondin C."/>
        </authorList>
    </citation>
    <scope>NUCLEOTIDE SEQUENCE</scope>
    <source>
        <strain evidence="1">CLIB 1444</strain>
    </source>
</reference>
<gene>
    <name evidence="1" type="ORF">CLIB1444_07S04962</name>
</gene>
<sequence>MCGILSLISPTFIAHPTSLGNCANEWECSDSSVIRSIYYQDLELSVSDKRKLANQDKLKDLNNELIKLGNNIKVDKSKEIEQVKSQIEEIVGKETEEIPEDLGNSIDQFNHLIPQITSRGPDYIKYQQFTHSQLSFQLFSSILSLRQPFTSQPIAKDQYVLQFNGEIYESDCEFTNDTEFLINQIVDHGIKALENMNGEFAFVLLDKEENMVYFGRDKIGKRSLCYNFDTDLIISSVPLPGYVECEGHSLYKFDLDSLSIEKIAYNTGMKSLEMGDIEVDSKIVEIYQRLKQSTFIRQETIFPLNSKEANLAVLFSGGIDCTIIAALLMENFIEMKQLYNIDLLTVGFDNPRTGLDAGNSPDRELSLKSWFHLSKKFPQLDVRLIEINIDYESWLLHKKKVAKLMYPQQTEMDLSIAIAFYFASNKEIPCTKMELIDHEVEWDIFLKDRAQFTKQTEYLSTANVLFSGLGADELFAGYSRHESIFSSLQPGVDPSSQFKELSDSLIYDIEIIHKRNLGRDDRVISSWGKELRYPYLDASFIEYVVNEINPNYKIKLEFFTTKKGKTIAKPIRKWILREVAKHMGLEFVQHEPKRAIQFGSKSAKLEIGQSKAKGTDAL</sequence>
<evidence type="ECO:0000313" key="1">
    <source>
        <dbReference type="EMBL" id="CAH6721899.1"/>
    </source>
</evidence>
<evidence type="ECO:0000313" key="2">
    <source>
        <dbReference type="Proteomes" id="UP001152531"/>
    </source>
</evidence>